<accession>A0A1R0H7A0</accession>
<sequence length="164" mass="18641">MWKTESKDTIEFYKNKYRIEKEMNQLARDIQQNKDDPKKFVTDKSINFAQSTPVSHTSLFDSSCSPSSTICDDQFGISSDFSQNFANIGIAQSFSIPPNLFEGCSEQLERVCDLDYLADFKLPNGFDTNCNFSDLDFLGLNSNVFSPQAIDFSVYQNPENVFTL</sequence>
<proteinExistence type="predicted"/>
<organism evidence="1 2">
    <name type="scientific">Smittium mucronatum</name>
    <dbReference type="NCBI Taxonomy" id="133383"/>
    <lineage>
        <taxon>Eukaryota</taxon>
        <taxon>Fungi</taxon>
        <taxon>Fungi incertae sedis</taxon>
        <taxon>Zoopagomycota</taxon>
        <taxon>Kickxellomycotina</taxon>
        <taxon>Harpellomycetes</taxon>
        <taxon>Harpellales</taxon>
        <taxon>Legeriomycetaceae</taxon>
        <taxon>Smittium</taxon>
    </lineage>
</organism>
<name>A0A1R0H7A0_9FUNG</name>
<keyword evidence="2" id="KW-1185">Reference proteome</keyword>
<evidence type="ECO:0000313" key="2">
    <source>
        <dbReference type="Proteomes" id="UP000187455"/>
    </source>
</evidence>
<comment type="caution">
    <text evidence="1">The sequence shown here is derived from an EMBL/GenBank/DDBJ whole genome shotgun (WGS) entry which is preliminary data.</text>
</comment>
<dbReference type="AlphaFoldDB" id="A0A1R0H7A0"/>
<dbReference type="Proteomes" id="UP000187455">
    <property type="component" value="Unassembled WGS sequence"/>
</dbReference>
<dbReference type="EMBL" id="LSSL01000256">
    <property type="protein sequence ID" value="OLY85055.1"/>
    <property type="molecule type" value="Genomic_DNA"/>
</dbReference>
<gene>
    <name evidence="1" type="ORF">AYI68_g767</name>
</gene>
<reference evidence="1 2" key="1">
    <citation type="journal article" date="2016" name="Mol. Biol. Evol.">
        <title>Genome-Wide Survey of Gut Fungi (Harpellales) Reveals the First Horizontally Transferred Ubiquitin Gene from a Mosquito Host.</title>
        <authorList>
            <person name="Wang Y."/>
            <person name="White M.M."/>
            <person name="Kvist S."/>
            <person name="Moncalvo J.M."/>
        </authorList>
    </citation>
    <scope>NUCLEOTIDE SEQUENCE [LARGE SCALE GENOMIC DNA]</scope>
    <source>
        <strain evidence="1 2">ALG-7-W6</strain>
    </source>
</reference>
<protein>
    <submittedName>
        <fullName evidence="1">Uncharacterized protein</fullName>
    </submittedName>
</protein>
<evidence type="ECO:0000313" key="1">
    <source>
        <dbReference type="EMBL" id="OLY85055.1"/>
    </source>
</evidence>